<keyword evidence="2" id="KW-1185">Reference proteome</keyword>
<dbReference type="Proteomes" id="UP000054166">
    <property type="component" value="Unassembled WGS sequence"/>
</dbReference>
<dbReference type="AlphaFoldDB" id="A0A0C3C795"/>
<evidence type="ECO:0000313" key="1">
    <source>
        <dbReference type="EMBL" id="KIM85552.1"/>
    </source>
</evidence>
<proteinExistence type="predicted"/>
<name>A0A0C3C795_PILCF</name>
<reference evidence="1 2" key="1">
    <citation type="submission" date="2014-04" db="EMBL/GenBank/DDBJ databases">
        <authorList>
            <consortium name="DOE Joint Genome Institute"/>
            <person name="Kuo A."/>
            <person name="Tarkka M."/>
            <person name="Buscot F."/>
            <person name="Kohler A."/>
            <person name="Nagy L.G."/>
            <person name="Floudas D."/>
            <person name="Copeland A."/>
            <person name="Barry K.W."/>
            <person name="Cichocki N."/>
            <person name="Veneault-Fourrey C."/>
            <person name="LaButti K."/>
            <person name="Lindquist E.A."/>
            <person name="Lipzen A."/>
            <person name="Lundell T."/>
            <person name="Morin E."/>
            <person name="Murat C."/>
            <person name="Sun H."/>
            <person name="Tunlid A."/>
            <person name="Henrissat B."/>
            <person name="Grigoriev I.V."/>
            <person name="Hibbett D.S."/>
            <person name="Martin F."/>
            <person name="Nordberg H.P."/>
            <person name="Cantor M.N."/>
            <person name="Hua S.X."/>
        </authorList>
    </citation>
    <scope>NUCLEOTIDE SEQUENCE [LARGE SCALE GENOMIC DNA]</scope>
    <source>
        <strain evidence="1 2">F 1598</strain>
    </source>
</reference>
<accession>A0A0C3C795</accession>
<dbReference type="InParanoid" id="A0A0C3C795"/>
<evidence type="ECO:0000313" key="2">
    <source>
        <dbReference type="Proteomes" id="UP000054166"/>
    </source>
</evidence>
<dbReference type="EMBL" id="KN832984">
    <property type="protein sequence ID" value="KIM85552.1"/>
    <property type="molecule type" value="Genomic_DNA"/>
</dbReference>
<protein>
    <recommendedName>
        <fullName evidence="3">Restriction endonuclease domain-containing protein</fullName>
    </recommendedName>
</protein>
<organism evidence="1 2">
    <name type="scientific">Piloderma croceum (strain F 1598)</name>
    <dbReference type="NCBI Taxonomy" id="765440"/>
    <lineage>
        <taxon>Eukaryota</taxon>
        <taxon>Fungi</taxon>
        <taxon>Dikarya</taxon>
        <taxon>Basidiomycota</taxon>
        <taxon>Agaricomycotina</taxon>
        <taxon>Agaricomycetes</taxon>
        <taxon>Agaricomycetidae</taxon>
        <taxon>Atheliales</taxon>
        <taxon>Atheliaceae</taxon>
        <taxon>Piloderma</taxon>
    </lineage>
</organism>
<reference evidence="2" key="2">
    <citation type="submission" date="2015-01" db="EMBL/GenBank/DDBJ databases">
        <title>Evolutionary Origins and Diversification of the Mycorrhizal Mutualists.</title>
        <authorList>
            <consortium name="DOE Joint Genome Institute"/>
            <consortium name="Mycorrhizal Genomics Consortium"/>
            <person name="Kohler A."/>
            <person name="Kuo A."/>
            <person name="Nagy L.G."/>
            <person name="Floudas D."/>
            <person name="Copeland A."/>
            <person name="Barry K.W."/>
            <person name="Cichocki N."/>
            <person name="Veneault-Fourrey C."/>
            <person name="LaButti K."/>
            <person name="Lindquist E.A."/>
            <person name="Lipzen A."/>
            <person name="Lundell T."/>
            <person name="Morin E."/>
            <person name="Murat C."/>
            <person name="Riley R."/>
            <person name="Ohm R."/>
            <person name="Sun H."/>
            <person name="Tunlid A."/>
            <person name="Henrissat B."/>
            <person name="Grigoriev I.V."/>
            <person name="Hibbett D.S."/>
            <person name="Martin F."/>
        </authorList>
    </citation>
    <scope>NUCLEOTIDE SEQUENCE [LARGE SCALE GENOMIC DNA]</scope>
    <source>
        <strain evidence="2">F 1598</strain>
    </source>
</reference>
<dbReference type="HOGENOM" id="CLU_903485_0_0_1"/>
<gene>
    <name evidence="1" type="ORF">PILCRDRAFT_816751</name>
</gene>
<evidence type="ECO:0008006" key="3">
    <source>
        <dbReference type="Google" id="ProtNLM"/>
    </source>
</evidence>
<dbReference type="OrthoDB" id="2947980at2759"/>
<sequence>MPHQEDSRPIPPTTMVFDGTSETSSFSVAKWGPATVATHAASASTHISESVGNTVNGVIRDAQAMIKARYSCSLANPAESPVCVITIKPKYSESVRAALEKDEIGFYTKASYNSSTCEMIFHFLPSHVHSAAACEFMKMLTTHLDLLPMNQQYRLRDNATIRVPNGFKEPDAQIFLTGRGPKDPTLVLEVGYSEGMSDLRLDARRWLSRTPPVLLVVLIDIKKPHTTGMPTVTVEHWRRTERRPYGEFIYSEVWPYTDNQDYRIRLDYIFDTIPPQFITDGVPHDLVIPDAFVDRFMSDIRVGWLAML</sequence>